<keyword evidence="1" id="KW-0812">Transmembrane</keyword>
<dbReference type="EMBL" id="JABANE010000145">
    <property type="protein sequence ID" value="NME72242.1"/>
    <property type="molecule type" value="Genomic_DNA"/>
</dbReference>
<evidence type="ECO:0000313" key="3">
    <source>
        <dbReference type="Proteomes" id="UP000576082"/>
    </source>
</evidence>
<feature type="transmembrane region" description="Helical" evidence="1">
    <location>
        <begin position="63"/>
        <end position="88"/>
    </location>
</feature>
<dbReference type="Proteomes" id="UP000576082">
    <property type="component" value="Unassembled WGS sequence"/>
</dbReference>
<evidence type="ECO:0000313" key="2">
    <source>
        <dbReference type="EMBL" id="NME72242.1"/>
    </source>
</evidence>
<sequence>MITKEELNLFYKEKLESQLDELEKHRKLLRNARAVGIGGGVAFAINLIVFLAVTFIFQHISFLHMNIFMVFFILGSTCFGISHFFGLIGTRGLQKNYKDKVVTPLVKIIDDTWIYKPKSKITQNQYTKSLLYSHSVDHYEGDDLIEGVIEHTDFKCSELHTQYITGSGDKRTLNTIFKGLFFHADFNKHFSGVTFVRSKGLSLPLNNDLEVVRLENELFTKLFYVRSTDQIEARYILTPTIMEAFVNLYNYYQKPIDVSFVGTRVYCAVSFTEDLFEPPIYKSMYDMETIEKVCSLLYFNKVVIHELNLNTRIWTKVPGEPV</sequence>
<reference evidence="2 3" key="1">
    <citation type="submission" date="2020-04" db="EMBL/GenBank/DDBJ databases">
        <title>Flammeovirga sp. SR4, a novel species isolated from seawater.</title>
        <authorList>
            <person name="Wang X."/>
        </authorList>
    </citation>
    <scope>NUCLEOTIDE SEQUENCE [LARGE SCALE GENOMIC DNA]</scope>
    <source>
        <strain evidence="2 3">ATCC 23126</strain>
    </source>
</reference>
<proteinExistence type="predicted"/>
<dbReference type="AlphaFoldDB" id="A0A7X9S0L3"/>
<dbReference type="RefSeq" id="WP_169660435.1">
    <property type="nucleotide sequence ID" value="NZ_JABANE010000145.1"/>
</dbReference>
<dbReference type="InterPro" id="IPR021484">
    <property type="entry name" value="DUF3137"/>
</dbReference>
<dbReference type="Pfam" id="PF11335">
    <property type="entry name" value="DUF3137"/>
    <property type="match status" value="1"/>
</dbReference>
<name>A0A7X9S0L3_9BACT</name>
<keyword evidence="1" id="KW-0472">Membrane</keyword>
<accession>A0A7X9S0L3</accession>
<gene>
    <name evidence="2" type="ORF">HHU12_30055</name>
</gene>
<evidence type="ECO:0000256" key="1">
    <source>
        <dbReference type="SAM" id="Phobius"/>
    </source>
</evidence>
<keyword evidence="1" id="KW-1133">Transmembrane helix</keyword>
<keyword evidence="3" id="KW-1185">Reference proteome</keyword>
<feature type="transmembrane region" description="Helical" evidence="1">
    <location>
        <begin position="34"/>
        <end position="57"/>
    </location>
</feature>
<organism evidence="2 3">
    <name type="scientific">Flammeovirga aprica JL-4</name>
    <dbReference type="NCBI Taxonomy" id="694437"/>
    <lineage>
        <taxon>Bacteria</taxon>
        <taxon>Pseudomonadati</taxon>
        <taxon>Bacteroidota</taxon>
        <taxon>Cytophagia</taxon>
        <taxon>Cytophagales</taxon>
        <taxon>Flammeovirgaceae</taxon>
        <taxon>Flammeovirga</taxon>
    </lineage>
</organism>
<comment type="caution">
    <text evidence="2">The sequence shown here is derived from an EMBL/GenBank/DDBJ whole genome shotgun (WGS) entry which is preliminary data.</text>
</comment>
<protein>
    <submittedName>
        <fullName evidence="2">DUF3137 domain-containing protein</fullName>
    </submittedName>
</protein>